<proteinExistence type="inferred from homology"/>
<comment type="cofactor">
    <cofactor evidence="4">
        <name>Zn(2+)</name>
        <dbReference type="ChEBI" id="CHEBI:29105"/>
    </cofactor>
    <text evidence="4">Binds 2 Zn(2+) ions per subunit.</text>
</comment>
<evidence type="ECO:0000313" key="6">
    <source>
        <dbReference type="Proteomes" id="UP001597052"/>
    </source>
</evidence>
<comment type="catalytic activity">
    <reaction evidence="4">
        <text>a D-aminoacyl-tRNA + H2O = a tRNA + a D-alpha-amino acid + H(+)</text>
        <dbReference type="Rhea" id="RHEA:13953"/>
        <dbReference type="Rhea" id="RHEA-COMP:10123"/>
        <dbReference type="Rhea" id="RHEA-COMP:10124"/>
        <dbReference type="ChEBI" id="CHEBI:15377"/>
        <dbReference type="ChEBI" id="CHEBI:15378"/>
        <dbReference type="ChEBI" id="CHEBI:59871"/>
        <dbReference type="ChEBI" id="CHEBI:78442"/>
        <dbReference type="ChEBI" id="CHEBI:79333"/>
        <dbReference type="EC" id="3.1.1.96"/>
    </reaction>
</comment>
<evidence type="ECO:0000256" key="4">
    <source>
        <dbReference type="HAMAP-Rule" id="MF_00562"/>
    </source>
</evidence>
<dbReference type="GO" id="GO:0008270">
    <property type="term" value="F:zinc ion binding"/>
    <property type="evidence" value="ECO:0007669"/>
    <property type="project" value="UniProtKB-UniRule"/>
</dbReference>
<dbReference type="EC" id="3.1.1.96" evidence="4"/>
<gene>
    <name evidence="4" type="primary">dtdA</name>
    <name evidence="5" type="ORF">ACFSBW_04010</name>
</gene>
<evidence type="ECO:0000313" key="5">
    <source>
        <dbReference type="EMBL" id="MFD1641042.1"/>
    </source>
</evidence>
<evidence type="ECO:0000256" key="3">
    <source>
        <dbReference type="ARBA" id="ARBA00022833"/>
    </source>
</evidence>
<sequence>MIWIVVSRADQASAHIGEQLRDREGWTTHVDESRPDADGGGEFYRRKGFELRSFEPIHVELDSPEDAFSDPEKLDFLVFVSKHAGETGELLTAHFTGNFGPADYGGQPGSFARAAPGVQKAVVAALDRHAPEGYDVGIECTHHGPTAPEVPSLFVELGSSETEWADPDGARAVADAVLDLQDAAADHRPVDDEPPRHVVGFGGGHYTPRCTRIVADSEWAVGHIGSDWQLEAMGDPEANREVIDAAFEASAAELAVVDGEKPELEAVIDDLGYRVVSETWLQTVESRPLPVVSALETALSTVEDGLRFGDVSIGADGEWLAVELPDELIGAANGVDTDTVWEAITENTVAFETVEGGTLPAGHAAVATTDDFDRLVERLVGLLDSKYQTVERTDGEVVARQTSFDPGKAATLGVPEGPKFGKLAAGEAVTVNGKTVEPHVVESQQVDRFDLSRPEIREADR</sequence>
<dbReference type="SUPFAM" id="SSF142535">
    <property type="entry name" value="AF0625-like"/>
    <property type="match status" value="1"/>
</dbReference>
<dbReference type="GO" id="GO:0051499">
    <property type="term" value="F:D-aminoacyl-tRNA deacylase activity"/>
    <property type="evidence" value="ECO:0007669"/>
    <property type="project" value="UniProtKB-UniRule"/>
</dbReference>
<dbReference type="Gene3D" id="3.40.50.10700">
    <property type="entry name" value="AF0625-like"/>
    <property type="match status" value="1"/>
</dbReference>
<accession>A0ABD6D4S2</accession>
<dbReference type="HAMAP" id="MF_00562">
    <property type="entry name" value="Deacylase_DtdA"/>
    <property type="match status" value="1"/>
</dbReference>
<dbReference type="RefSeq" id="WP_256394731.1">
    <property type="nucleotide sequence ID" value="NZ_JANHDJ010000001.1"/>
</dbReference>
<dbReference type="Pfam" id="PF04414">
    <property type="entry name" value="tRNA_deacylase"/>
    <property type="match status" value="1"/>
</dbReference>
<comment type="catalytic activity">
    <reaction evidence="4">
        <text>glycyl-tRNA(Ala) + H2O = tRNA(Ala) + glycine + H(+)</text>
        <dbReference type="Rhea" id="RHEA:53744"/>
        <dbReference type="Rhea" id="RHEA-COMP:9657"/>
        <dbReference type="Rhea" id="RHEA-COMP:13640"/>
        <dbReference type="ChEBI" id="CHEBI:15377"/>
        <dbReference type="ChEBI" id="CHEBI:15378"/>
        <dbReference type="ChEBI" id="CHEBI:57305"/>
        <dbReference type="ChEBI" id="CHEBI:78442"/>
        <dbReference type="ChEBI" id="CHEBI:78522"/>
        <dbReference type="EC" id="3.1.1.96"/>
    </reaction>
</comment>
<dbReference type="InterPro" id="IPR007508">
    <property type="entry name" value="DtdA"/>
</dbReference>
<evidence type="ECO:0000256" key="2">
    <source>
        <dbReference type="ARBA" id="ARBA00022801"/>
    </source>
</evidence>
<evidence type="ECO:0000256" key="1">
    <source>
        <dbReference type="ARBA" id="ARBA00022723"/>
    </source>
</evidence>
<protein>
    <recommendedName>
        <fullName evidence="4">D-aminoacyl-tRNA deacylase</fullName>
        <ecNumber evidence="4">3.1.1.96</ecNumber>
    </recommendedName>
</protein>
<keyword evidence="3 4" id="KW-0862">Zinc</keyword>
<keyword evidence="1 4" id="KW-0479">Metal-binding</keyword>
<dbReference type="EMBL" id="JBHUDM010000001">
    <property type="protein sequence ID" value="MFD1641042.1"/>
    <property type="molecule type" value="Genomic_DNA"/>
</dbReference>
<comment type="similarity">
    <text evidence="4">Belongs to the DtdA deacylase family.</text>
</comment>
<keyword evidence="6" id="KW-1185">Reference proteome</keyword>
<dbReference type="PANTHER" id="PTHR34667">
    <property type="entry name" value="D-AMINOACYL-TRNA DEACYLASE"/>
    <property type="match status" value="1"/>
</dbReference>
<organism evidence="5 6">
    <name type="scientific">Halohasta litorea</name>
    <dbReference type="NCBI Taxonomy" id="869891"/>
    <lineage>
        <taxon>Archaea</taxon>
        <taxon>Methanobacteriati</taxon>
        <taxon>Methanobacteriota</taxon>
        <taxon>Stenosarchaea group</taxon>
        <taxon>Halobacteria</taxon>
        <taxon>Halobacteriales</taxon>
        <taxon>Haloferacaceae</taxon>
        <taxon>Halohasta</taxon>
    </lineage>
</organism>
<comment type="subunit">
    <text evidence="4">Monomer.</text>
</comment>
<dbReference type="Gene3D" id="3.40.630.50">
    <property type="entry name" value="AF0625-like"/>
    <property type="match status" value="1"/>
</dbReference>
<dbReference type="Proteomes" id="UP001597052">
    <property type="component" value="Unassembled WGS sequence"/>
</dbReference>
<dbReference type="GO" id="GO:0019478">
    <property type="term" value="P:D-amino acid catabolic process"/>
    <property type="evidence" value="ECO:0007669"/>
    <property type="project" value="UniProtKB-UniRule"/>
</dbReference>
<comment type="function">
    <text evidence="4">D-aminoacyl-tRNA deacylase with broad substrate specificity. By recycling D-aminoacyl-tRNA to D-amino acids and free tRNA molecules, this enzyme counteracts the toxicity associated with the formation of D-aminoacyl-tRNA entities in vivo.</text>
</comment>
<dbReference type="PANTHER" id="PTHR34667:SF1">
    <property type="entry name" value="D-AMINOACYL-TRNA DEACYLASE"/>
    <property type="match status" value="1"/>
</dbReference>
<reference evidence="5 6" key="1">
    <citation type="journal article" date="2019" name="Int. J. Syst. Evol. Microbiol.">
        <title>The Global Catalogue of Microorganisms (GCM) 10K type strain sequencing project: providing services to taxonomists for standard genome sequencing and annotation.</title>
        <authorList>
            <consortium name="The Broad Institute Genomics Platform"/>
            <consortium name="The Broad Institute Genome Sequencing Center for Infectious Disease"/>
            <person name="Wu L."/>
            <person name="Ma J."/>
        </authorList>
    </citation>
    <scope>NUCLEOTIDE SEQUENCE [LARGE SCALE GENOMIC DNA]</scope>
    <source>
        <strain evidence="5 6">CGMCC 1.10593</strain>
    </source>
</reference>
<dbReference type="NCBIfam" id="NF011435">
    <property type="entry name" value="PRK14866.1-1"/>
    <property type="match status" value="1"/>
</dbReference>
<name>A0ABD6D4S2_9EURY</name>
<keyword evidence="2 4" id="KW-0378">Hydrolase</keyword>
<dbReference type="InterPro" id="IPR018033">
    <property type="entry name" value="Deacylase_DtdA_archaea"/>
</dbReference>
<comment type="caution">
    <text evidence="5">The sequence shown here is derived from an EMBL/GenBank/DDBJ whole genome shotgun (WGS) entry which is preliminary data.</text>
</comment>
<dbReference type="AlphaFoldDB" id="A0ABD6D4S2"/>